<dbReference type="OrthoDB" id="3184970at2759"/>
<accession>A0A8H5HB29</accession>
<sequence>MTESTESSAPSVQSSRFNATDADVTFRSSDGVLFSIHLMNLKANTDGFIPPANATFDEIVELTESSATLDMLFKFIYPARHPDLESIEFTVLDRLAEAAEKYQVYAAMNICKIRMKGTLPSHASQVMLYAMKHGYPDIMDLAAPILIARSLKDSSSNMPVQYLLPWIMYHDAWLSVLRKAMSFYFAKHTPLLSMFQFGAEPTSLAEKNGTAIGVACKTGPCKSGIEQRVVNVMATLGGNVGALRNLDSVFGSPSELLFLGCISCQSRFGEWRKATEADISRIPKFSTFL</sequence>
<name>A0A8H5HB29_9AGAR</name>
<evidence type="ECO:0008006" key="3">
    <source>
        <dbReference type="Google" id="ProtNLM"/>
    </source>
</evidence>
<dbReference type="AlphaFoldDB" id="A0A8H5HB29"/>
<organism evidence="1 2">
    <name type="scientific">Tricholomella constricta</name>
    <dbReference type="NCBI Taxonomy" id="117010"/>
    <lineage>
        <taxon>Eukaryota</taxon>
        <taxon>Fungi</taxon>
        <taxon>Dikarya</taxon>
        <taxon>Basidiomycota</taxon>
        <taxon>Agaricomycotina</taxon>
        <taxon>Agaricomycetes</taxon>
        <taxon>Agaricomycetidae</taxon>
        <taxon>Agaricales</taxon>
        <taxon>Tricholomatineae</taxon>
        <taxon>Lyophyllaceae</taxon>
        <taxon>Tricholomella</taxon>
    </lineage>
</organism>
<evidence type="ECO:0000313" key="1">
    <source>
        <dbReference type="EMBL" id="KAF5380012.1"/>
    </source>
</evidence>
<evidence type="ECO:0000313" key="2">
    <source>
        <dbReference type="Proteomes" id="UP000565441"/>
    </source>
</evidence>
<dbReference type="InterPro" id="IPR011333">
    <property type="entry name" value="SKP1/BTB/POZ_sf"/>
</dbReference>
<dbReference type="SUPFAM" id="SSF54695">
    <property type="entry name" value="POZ domain"/>
    <property type="match status" value="1"/>
</dbReference>
<proteinExistence type="predicted"/>
<dbReference type="Gene3D" id="3.30.710.10">
    <property type="entry name" value="Potassium Channel Kv1.1, Chain A"/>
    <property type="match status" value="1"/>
</dbReference>
<dbReference type="Proteomes" id="UP000565441">
    <property type="component" value="Unassembled WGS sequence"/>
</dbReference>
<keyword evidence="2" id="KW-1185">Reference proteome</keyword>
<gene>
    <name evidence="1" type="ORF">D9615_006298</name>
</gene>
<protein>
    <recommendedName>
        <fullName evidence="3">BTB domain-containing protein</fullName>
    </recommendedName>
</protein>
<dbReference type="EMBL" id="JAACJP010000014">
    <property type="protein sequence ID" value="KAF5380012.1"/>
    <property type="molecule type" value="Genomic_DNA"/>
</dbReference>
<comment type="caution">
    <text evidence="1">The sequence shown here is derived from an EMBL/GenBank/DDBJ whole genome shotgun (WGS) entry which is preliminary data.</text>
</comment>
<reference evidence="1 2" key="1">
    <citation type="journal article" date="2020" name="ISME J.">
        <title>Uncovering the hidden diversity of litter-decomposition mechanisms in mushroom-forming fungi.</title>
        <authorList>
            <person name="Floudas D."/>
            <person name="Bentzer J."/>
            <person name="Ahren D."/>
            <person name="Johansson T."/>
            <person name="Persson P."/>
            <person name="Tunlid A."/>
        </authorList>
    </citation>
    <scope>NUCLEOTIDE SEQUENCE [LARGE SCALE GENOMIC DNA]</scope>
    <source>
        <strain evidence="1 2">CBS 661.87</strain>
    </source>
</reference>